<dbReference type="InterPro" id="IPR017439">
    <property type="entry name" value="Amidohydrolase"/>
</dbReference>
<name>A0AAJ5RKB1_9BACI</name>
<dbReference type="CDD" id="cd05666">
    <property type="entry name" value="M20_Acy1-like"/>
    <property type="match status" value="1"/>
</dbReference>
<protein>
    <submittedName>
        <fullName evidence="4">M20 family metallopeptidase</fullName>
    </submittedName>
</protein>
<dbReference type="SUPFAM" id="SSF53187">
    <property type="entry name" value="Zn-dependent exopeptidases"/>
    <property type="match status" value="1"/>
</dbReference>
<feature type="binding site" evidence="2">
    <location>
        <position position="132"/>
    </location>
    <ligand>
        <name>Mn(2+)</name>
        <dbReference type="ChEBI" id="CHEBI:29035"/>
        <label>2</label>
    </ligand>
</feature>
<dbReference type="FunFam" id="3.30.70.360:FF:000001">
    <property type="entry name" value="N-acetyldiaminopimelate deacetylase"/>
    <property type="match status" value="1"/>
</dbReference>
<dbReference type="GO" id="GO:0050118">
    <property type="term" value="F:N-acetyldiaminopimelate deacetylase activity"/>
    <property type="evidence" value="ECO:0007669"/>
    <property type="project" value="UniProtKB-ARBA"/>
</dbReference>
<dbReference type="Gene3D" id="3.40.630.10">
    <property type="entry name" value="Zn peptidases"/>
    <property type="match status" value="1"/>
</dbReference>
<dbReference type="InterPro" id="IPR002933">
    <property type="entry name" value="Peptidase_M20"/>
</dbReference>
<keyword evidence="2" id="KW-0479">Metal-binding</keyword>
<dbReference type="InterPro" id="IPR036264">
    <property type="entry name" value="Bact_exopeptidase_dim_dom"/>
</dbReference>
<dbReference type="EMBL" id="CP113527">
    <property type="protein sequence ID" value="WDV07261.1"/>
    <property type="molecule type" value="Genomic_DNA"/>
</dbReference>
<dbReference type="PANTHER" id="PTHR11014">
    <property type="entry name" value="PEPTIDASE M20 FAMILY MEMBER"/>
    <property type="match status" value="1"/>
</dbReference>
<dbReference type="KEGG" id="liu:OU989_01920"/>
<feature type="binding site" evidence="2">
    <location>
        <position position="158"/>
    </location>
    <ligand>
        <name>Mn(2+)</name>
        <dbReference type="ChEBI" id="CHEBI:29035"/>
        <label>2</label>
    </ligand>
</feature>
<keyword evidence="2" id="KW-0464">Manganese</keyword>
<reference evidence="4" key="1">
    <citation type="submission" date="2022-11" db="EMBL/GenBank/DDBJ databases">
        <title>Lysinibacillus irui.</title>
        <authorList>
            <person name="Akintayo S.O."/>
        </authorList>
    </citation>
    <scope>NUCLEOTIDE SEQUENCE</scope>
    <source>
        <strain evidence="4">IRB4-01</strain>
    </source>
</reference>
<dbReference type="SUPFAM" id="SSF55031">
    <property type="entry name" value="Bacterial exopeptidase dimerisation domain"/>
    <property type="match status" value="1"/>
</dbReference>
<dbReference type="InterPro" id="IPR011650">
    <property type="entry name" value="Peptidase_M20_dimer"/>
</dbReference>
<evidence type="ECO:0000256" key="1">
    <source>
        <dbReference type="ARBA" id="ARBA00022801"/>
    </source>
</evidence>
<evidence type="ECO:0000313" key="5">
    <source>
        <dbReference type="Proteomes" id="UP001219585"/>
    </source>
</evidence>
<dbReference type="Pfam" id="PF07687">
    <property type="entry name" value="M20_dimer"/>
    <property type="match status" value="1"/>
</dbReference>
<feature type="binding site" evidence="2">
    <location>
        <position position="357"/>
    </location>
    <ligand>
        <name>Mn(2+)</name>
        <dbReference type="ChEBI" id="CHEBI:29035"/>
        <label>2</label>
    </ligand>
</feature>
<proteinExistence type="predicted"/>
<gene>
    <name evidence="4" type="ORF">OU989_01920</name>
</gene>
<evidence type="ECO:0000313" key="4">
    <source>
        <dbReference type="EMBL" id="WDV07261.1"/>
    </source>
</evidence>
<sequence>MSNAEFKKQLQEWRQQLHRIPETAFEEVKTSAYIAQELKKMGLEVHENIGRTGVVASLTVGEGNGIIGLRADMDALNLMEVKKLPYRSEHQGKMHACGHDGHMTTLLGAAKLLSTRKNFNGTVRFIFQPAEEIGKGAQAMMDDKLFERFPVDAIYGLHNMPGLPVGTIHTKSGPIMASEDNFVIRIKGKGSHSSSPHMGIDPLVIAAEIILALQTVVARNLDPLQTAVVSCTEIHSDGIRNAIPSNVEIKGDTRSFTPEVQKLLEERMRSICESICAMHGAECEFEYTHEFSPTINWDECNETAIIAANNVVRVENTNSDCVPIMASEDFGKFIEEIPGCFVFLGSKDEDEEVIPLHNSHYDYNDAILETGAEFFAEIIKLCLAK</sequence>
<evidence type="ECO:0000256" key="2">
    <source>
        <dbReference type="PIRSR" id="PIRSR005962-1"/>
    </source>
</evidence>
<dbReference type="Gene3D" id="3.30.70.360">
    <property type="match status" value="1"/>
</dbReference>
<dbReference type="RefSeq" id="WP_274795434.1">
    <property type="nucleotide sequence ID" value="NZ_CP113527.1"/>
</dbReference>
<evidence type="ECO:0000259" key="3">
    <source>
        <dbReference type="Pfam" id="PF07687"/>
    </source>
</evidence>
<feature type="domain" description="Peptidase M20 dimerisation" evidence="3">
    <location>
        <begin position="182"/>
        <end position="274"/>
    </location>
</feature>
<organism evidence="4 5">
    <name type="scientific">Lysinibacillus irui</name>
    <dbReference type="NCBI Taxonomy" id="2998077"/>
    <lineage>
        <taxon>Bacteria</taxon>
        <taxon>Bacillati</taxon>
        <taxon>Bacillota</taxon>
        <taxon>Bacilli</taxon>
        <taxon>Bacillales</taxon>
        <taxon>Bacillaceae</taxon>
        <taxon>Lysinibacillus</taxon>
    </lineage>
</organism>
<dbReference type="AlphaFoldDB" id="A0AAJ5RKB1"/>
<accession>A0AAJ5RKB1</accession>
<dbReference type="Pfam" id="PF01546">
    <property type="entry name" value="Peptidase_M20"/>
    <property type="match status" value="1"/>
</dbReference>
<dbReference type="NCBIfam" id="TIGR01891">
    <property type="entry name" value="amidohydrolases"/>
    <property type="match status" value="1"/>
</dbReference>
<comment type="cofactor">
    <cofactor evidence="2">
        <name>Mn(2+)</name>
        <dbReference type="ChEBI" id="CHEBI:29035"/>
    </cofactor>
    <text evidence="2">The Mn(2+) ion enhances activity.</text>
</comment>
<dbReference type="GO" id="GO:0019877">
    <property type="term" value="P:diaminopimelate biosynthetic process"/>
    <property type="evidence" value="ECO:0007669"/>
    <property type="project" value="UniProtKB-ARBA"/>
</dbReference>
<feature type="binding site" evidence="2">
    <location>
        <position position="99"/>
    </location>
    <ligand>
        <name>Mn(2+)</name>
        <dbReference type="ChEBI" id="CHEBI:29035"/>
        <label>2</label>
    </ligand>
</feature>
<dbReference type="Proteomes" id="UP001219585">
    <property type="component" value="Chromosome"/>
</dbReference>
<feature type="binding site" evidence="2">
    <location>
        <position position="97"/>
    </location>
    <ligand>
        <name>Mn(2+)</name>
        <dbReference type="ChEBI" id="CHEBI:29035"/>
        <label>2</label>
    </ligand>
</feature>
<dbReference type="PIRSF" id="PIRSF005962">
    <property type="entry name" value="Pept_M20D_amidohydro"/>
    <property type="match status" value="1"/>
</dbReference>
<dbReference type="GO" id="GO:0046872">
    <property type="term" value="F:metal ion binding"/>
    <property type="evidence" value="ECO:0007669"/>
    <property type="project" value="UniProtKB-KW"/>
</dbReference>
<dbReference type="PANTHER" id="PTHR11014:SF63">
    <property type="entry name" value="METALLOPEPTIDASE, PUTATIVE (AFU_ORTHOLOGUE AFUA_6G09600)-RELATED"/>
    <property type="match status" value="1"/>
</dbReference>
<keyword evidence="1" id="KW-0378">Hydrolase</keyword>